<accession>A0A5J4T6L4</accession>
<dbReference type="Proteomes" id="UP000324800">
    <property type="component" value="Unassembled WGS sequence"/>
</dbReference>
<dbReference type="EMBL" id="SNRW01037388">
    <property type="protein sequence ID" value="KAA6353818.1"/>
    <property type="molecule type" value="Genomic_DNA"/>
</dbReference>
<gene>
    <name evidence="1" type="ORF">EZS28_050655</name>
</gene>
<evidence type="ECO:0000313" key="1">
    <source>
        <dbReference type="EMBL" id="KAA6353818.1"/>
    </source>
</evidence>
<sequence>MRGEIIVLAKIQKNSGKVRPEAKKEGVGQIAQMLAYLFKSLPYPPEIRIK</sequence>
<organism evidence="1 2">
    <name type="scientific">Streblomastix strix</name>
    <dbReference type="NCBI Taxonomy" id="222440"/>
    <lineage>
        <taxon>Eukaryota</taxon>
        <taxon>Metamonada</taxon>
        <taxon>Preaxostyla</taxon>
        <taxon>Oxymonadida</taxon>
        <taxon>Streblomastigidae</taxon>
        <taxon>Streblomastix</taxon>
    </lineage>
</organism>
<name>A0A5J4T6L4_9EUKA</name>
<protein>
    <submittedName>
        <fullName evidence="1">Uncharacterized protein</fullName>
    </submittedName>
</protein>
<proteinExistence type="predicted"/>
<feature type="non-terminal residue" evidence="1">
    <location>
        <position position="50"/>
    </location>
</feature>
<dbReference type="AlphaFoldDB" id="A0A5J4T6L4"/>
<reference evidence="1 2" key="1">
    <citation type="submission" date="2019-03" db="EMBL/GenBank/DDBJ databases">
        <title>Single cell metagenomics reveals metabolic interactions within the superorganism composed of flagellate Streblomastix strix and complex community of Bacteroidetes bacteria on its surface.</title>
        <authorList>
            <person name="Treitli S.C."/>
            <person name="Kolisko M."/>
            <person name="Husnik F."/>
            <person name="Keeling P."/>
            <person name="Hampl V."/>
        </authorList>
    </citation>
    <scope>NUCLEOTIDE SEQUENCE [LARGE SCALE GENOMIC DNA]</scope>
    <source>
        <strain evidence="1">ST1C</strain>
    </source>
</reference>
<comment type="caution">
    <text evidence="1">The sequence shown here is derived from an EMBL/GenBank/DDBJ whole genome shotgun (WGS) entry which is preliminary data.</text>
</comment>
<evidence type="ECO:0000313" key="2">
    <source>
        <dbReference type="Proteomes" id="UP000324800"/>
    </source>
</evidence>